<organism evidence="1 2">
    <name type="scientific">Araneus ventricosus</name>
    <name type="common">Orbweaver spider</name>
    <name type="synonym">Epeira ventricosa</name>
    <dbReference type="NCBI Taxonomy" id="182803"/>
    <lineage>
        <taxon>Eukaryota</taxon>
        <taxon>Metazoa</taxon>
        <taxon>Ecdysozoa</taxon>
        <taxon>Arthropoda</taxon>
        <taxon>Chelicerata</taxon>
        <taxon>Arachnida</taxon>
        <taxon>Araneae</taxon>
        <taxon>Araneomorphae</taxon>
        <taxon>Entelegynae</taxon>
        <taxon>Araneoidea</taxon>
        <taxon>Araneidae</taxon>
        <taxon>Araneus</taxon>
    </lineage>
</organism>
<dbReference type="AlphaFoldDB" id="A0A4Y2CFI6"/>
<evidence type="ECO:0000313" key="2">
    <source>
        <dbReference type="Proteomes" id="UP000499080"/>
    </source>
</evidence>
<proteinExistence type="predicted"/>
<dbReference type="EMBL" id="BGPR01000181">
    <property type="protein sequence ID" value="GBM02558.1"/>
    <property type="molecule type" value="Genomic_DNA"/>
</dbReference>
<accession>A0A4Y2CFI6</accession>
<dbReference type="Proteomes" id="UP000499080">
    <property type="component" value="Unassembled WGS sequence"/>
</dbReference>
<name>A0A4Y2CFI6_ARAVE</name>
<sequence length="108" mass="12500">MRVQIQRAITTGGSLPVKERGIPNNAYSPQVYRSDSHYNSGTYNLHNTGVDGNAARRIFRINLYRSDSRYNSGTYNRIFTKLEWMEMPRKDGFIRNILLKIFPSTLVL</sequence>
<evidence type="ECO:0000313" key="1">
    <source>
        <dbReference type="EMBL" id="GBM02558.1"/>
    </source>
</evidence>
<gene>
    <name evidence="1" type="ORF">AVEN_178490_1</name>
</gene>
<protein>
    <submittedName>
        <fullName evidence="1">Uncharacterized protein</fullName>
    </submittedName>
</protein>
<reference evidence="1 2" key="1">
    <citation type="journal article" date="2019" name="Sci. Rep.">
        <title>Orb-weaving spider Araneus ventricosus genome elucidates the spidroin gene catalogue.</title>
        <authorList>
            <person name="Kono N."/>
            <person name="Nakamura H."/>
            <person name="Ohtoshi R."/>
            <person name="Moran D.A.P."/>
            <person name="Shinohara A."/>
            <person name="Yoshida Y."/>
            <person name="Fujiwara M."/>
            <person name="Mori M."/>
            <person name="Tomita M."/>
            <person name="Arakawa K."/>
        </authorList>
    </citation>
    <scope>NUCLEOTIDE SEQUENCE [LARGE SCALE GENOMIC DNA]</scope>
</reference>
<keyword evidence="2" id="KW-1185">Reference proteome</keyword>
<comment type="caution">
    <text evidence="1">The sequence shown here is derived from an EMBL/GenBank/DDBJ whole genome shotgun (WGS) entry which is preliminary data.</text>
</comment>